<keyword evidence="2 9" id="KW-0813">Transport</keyword>
<keyword evidence="6 9" id="KW-1133">Transmembrane helix</keyword>
<evidence type="ECO:0000256" key="5">
    <source>
        <dbReference type="ARBA" id="ARBA00022927"/>
    </source>
</evidence>
<comment type="subcellular location">
    <subcellularLocation>
        <location evidence="9">Cell membrane</location>
        <topology evidence="9">Single-pass membrane protein</topology>
    </subcellularLocation>
    <subcellularLocation>
        <location evidence="1">Membrane</location>
        <topology evidence="1">Single-pass membrane protein</topology>
    </subcellularLocation>
</comment>
<dbReference type="PANTHER" id="PTHR33162">
    <property type="entry name" value="SEC-INDEPENDENT PROTEIN TRANSLOCASE PROTEIN TATA, CHLOROPLASTIC"/>
    <property type="match status" value="1"/>
</dbReference>
<dbReference type="GO" id="GO:0043953">
    <property type="term" value="P:protein transport by the Tat complex"/>
    <property type="evidence" value="ECO:0007669"/>
    <property type="project" value="UniProtKB-UniRule"/>
</dbReference>
<evidence type="ECO:0000256" key="7">
    <source>
        <dbReference type="ARBA" id="ARBA00023010"/>
    </source>
</evidence>
<evidence type="ECO:0000256" key="4">
    <source>
        <dbReference type="ARBA" id="ARBA00022692"/>
    </source>
</evidence>
<dbReference type="Gene3D" id="1.20.5.3310">
    <property type="match status" value="1"/>
</dbReference>
<keyword evidence="8 9" id="KW-0472">Membrane</keyword>
<dbReference type="NCBIfam" id="TIGR01410">
    <property type="entry name" value="tatB"/>
    <property type="match status" value="1"/>
</dbReference>
<comment type="function">
    <text evidence="9">Part of the twin-arginine translocation (Tat) system that transports large folded proteins containing a characteristic twin-arginine motif in their signal peptide across membranes. Together with TatC, TatB is part of a receptor directly interacting with Tat signal peptides. TatB may form an oligomeric binding site that transiently accommodates folded Tat precursor proteins before their translocation.</text>
</comment>
<dbReference type="GO" id="GO:0033281">
    <property type="term" value="C:TAT protein transport complex"/>
    <property type="evidence" value="ECO:0007669"/>
    <property type="project" value="UniProtKB-UniRule"/>
</dbReference>
<keyword evidence="12" id="KW-1185">Reference proteome</keyword>
<protein>
    <recommendedName>
        <fullName evidence="9">Sec-independent protein translocase protein TatB</fullName>
    </recommendedName>
</protein>
<dbReference type="Proteomes" id="UP000198725">
    <property type="component" value="Unassembled WGS sequence"/>
</dbReference>
<keyword evidence="3 9" id="KW-1003">Cell membrane</keyword>
<dbReference type="InterPro" id="IPR003369">
    <property type="entry name" value="TatA/B/E"/>
</dbReference>
<evidence type="ECO:0000256" key="6">
    <source>
        <dbReference type="ARBA" id="ARBA00022989"/>
    </source>
</evidence>
<dbReference type="Pfam" id="PF02416">
    <property type="entry name" value="TatA_B_E"/>
    <property type="match status" value="1"/>
</dbReference>
<evidence type="ECO:0000313" key="11">
    <source>
        <dbReference type="EMBL" id="SFK37314.1"/>
    </source>
</evidence>
<reference evidence="12" key="1">
    <citation type="submission" date="2016-10" db="EMBL/GenBank/DDBJ databases">
        <authorList>
            <person name="Varghese N."/>
            <person name="Submissions S."/>
        </authorList>
    </citation>
    <scope>NUCLEOTIDE SEQUENCE [LARGE SCALE GENOMIC DNA]</scope>
    <source>
        <strain evidence="12">MO64</strain>
    </source>
</reference>
<sequence>MIEISFGKLVLLALIALIVLGPEKLPGAARTAGALLRRVRNGWDSVRAEVERELEVEEIRRTAREAAAQAEAVQKEVEAGVKQVREPLDEAVATMKSAGAPAVDAASGGAPESPAAPVADAATGADEAQAQLPLGEPAAEPAPQPAAREPESSHGRA</sequence>
<evidence type="ECO:0000256" key="10">
    <source>
        <dbReference type="SAM" id="MobiDB-lite"/>
    </source>
</evidence>
<evidence type="ECO:0000256" key="8">
    <source>
        <dbReference type="ARBA" id="ARBA00023136"/>
    </source>
</evidence>
<keyword evidence="4 9" id="KW-0812">Transmembrane</keyword>
<dbReference type="GO" id="GO:0008320">
    <property type="term" value="F:protein transmembrane transporter activity"/>
    <property type="evidence" value="ECO:0007669"/>
    <property type="project" value="UniProtKB-UniRule"/>
</dbReference>
<keyword evidence="7 9" id="KW-0811">Translocation</keyword>
<keyword evidence="5 9" id="KW-0653">Protein transport</keyword>
<accession>A0A1I3YZK1</accession>
<feature type="region of interest" description="Disordered" evidence="10">
    <location>
        <begin position="95"/>
        <end position="157"/>
    </location>
</feature>
<evidence type="ECO:0000256" key="9">
    <source>
        <dbReference type="HAMAP-Rule" id="MF_00237"/>
    </source>
</evidence>
<evidence type="ECO:0000313" key="12">
    <source>
        <dbReference type="Proteomes" id="UP000198725"/>
    </source>
</evidence>
<evidence type="ECO:0000256" key="1">
    <source>
        <dbReference type="ARBA" id="ARBA00004167"/>
    </source>
</evidence>
<feature type="compositionally biased region" description="Low complexity" evidence="10">
    <location>
        <begin position="105"/>
        <end position="147"/>
    </location>
</feature>
<dbReference type="EMBL" id="FOSR01000002">
    <property type="protein sequence ID" value="SFK37314.1"/>
    <property type="molecule type" value="Genomic_DNA"/>
</dbReference>
<dbReference type="PRINTS" id="PR01506">
    <property type="entry name" value="TATBPROTEIN"/>
</dbReference>
<dbReference type="InterPro" id="IPR018448">
    <property type="entry name" value="TatB"/>
</dbReference>
<dbReference type="HAMAP" id="MF_00237">
    <property type="entry name" value="TatB"/>
    <property type="match status" value="1"/>
</dbReference>
<organism evidence="11 12">
    <name type="scientific">Rhodanobacter glycinis</name>
    <dbReference type="NCBI Taxonomy" id="582702"/>
    <lineage>
        <taxon>Bacteria</taxon>
        <taxon>Pseudomonadati</taxon>
        <taxon>Pseudomonadota</taxon>
        <taxon>Gammaproteobacteria</taxon>
        <taxon>Lysobacterales</taxon>
        <taxon>Rhodanobacteraceae</taxon>
        <taxon>Rhodanobacter</taxon>
    </lineage>
</organism>
<name>A0A1I3YZK1_9GAMM</name>
<comment type="subunit">
    <text evidence="9">The Tat system comprises two distinct complexes: a TatABC complex, containing multiple copies of TatA, TatB and TatC subunits, and a separate TatA complex, containing only TatA subunits. Substrates initially bind to the TatABC complex, which probably triggers association of the separate TatA complex to form the active translocon.</text>
</comment>
<dbReference type="RefSeq" id="WP_092701342.1">
    <property type="nucleotide sequence ID" value="NZ_FOSR01000002.1"/>
</dbReference>
<dbReference type="AlphaFoldDB" id="A0A1I3YZK1"/>
<evidence type="ECO:0000256" key="2">
    <source>
        <dbReference type="ARBA" id="ARBA00022448"/>
    </source>
</evidence>
<proteinExistence type="inferred from homology"/>
<comment type="similarity">
    <text evidence="9">Belongs to the TatB family.</text>
</comment>
<gene>
    <name evidence="9" type="primary">tatB</name>
    <name evidence="11" type="ORF">SAMN05192579_102123</name>
</gene>
<feature type="compositionally biased region" description="Basic and acidic residues" evidence="10">
    <location>
        <begin position="148"/>
        <end position="157"/>
    </location>
</feature>
<evidence type="ECO:0000256" key="3">
    <source>
        <dbReference type="ARBA" id="ARBA00022475"/>
    </source>
</evidence>
<dbReference type="PANTHER" id="PTHR33162:SF1">
    <property type="entry name" value="SEC-INDEPENDENT PROTEIN TRANSLOCASE PROTEIN TATA, CHLOROPLASTIC"/>
    <property type="match status" value="1"/>
</dbReference>